<dbReference type="InterPro" id="IPR020568">
    <property type="entry name" value="Ribosomal_Su5_D2-typ_SF"/>
</dbReference>
<evidence type="ECO:0000256" key="4">
    <source>
        <dbReference type="ARBA" id="ARBA00022759"/>
    </source>
</evidence>
<proteinExistence type="inferred from homology"/>
<dbReference type="GO" id="GO:0004526">
    <property type="term" value="F:ribonuclease P activity"/>
    <property type="evidence" value="ECO:0007669"/>
    <property type="project" value="UniProtKB-UniRule"/>
</dbReference>
<dbReference type="Proteomes" id="UP000276899">
    <property type="component" value="Chromosome"/>
</dbReference>
<accession>A0A3S5EM33</accession>
<dbReference type="RefSeq" id="WP_084500443.1">
    <property type="nucleotide sequence ID" value="NZ_CBCRWE010000024.1"/>
</dbReference>
<protein>
    <recommendedName>
        <fullName evidence="7 8">Ribonuclease P protein component</fullName>
        <shortName evidence="7">RNase P protein</shortName>
        <shortName evidence="7">RNaseP protein</shortName>
        <ecNumber evidence="7 8">3.1.26.5</ecNumber>
    </recommendedName>
    <alternativeName>
        <fullName evidence="7">Protein C5</fullName>
    </alternativeName>
</protein>
<dbReference type="GO" id="GO:0000049">
    <property type="term" value="F:tRNA binding"/>
    <property type="evidence" value="ECO:0007669"/>
    <property type="project" value="UniProtKB-UniRule"/>
</dbReference>
<dbReference type="InterPro" id="IPR014721">
    <property type="entry name" value="Ribsml_uS5_D2-typ_fold_subgr"/>
</dbReference>
<dbReference type="SUPFAM" id="SSF54211">
    <property type="entry name" value="Ribosomal protein S5 domain 2-like"/>
    <property type="match status" value="1"/>
</dbReference>
<evidence type="ECO:0000256" key="8">
    <source>
        <dbReference type="NCBIfam" id="TIGR00188"/>
    </source>
</evidence>
<evidence type="ECO:0000313" key="9">
    <source>
        <dbReference type="EMBL" id="VEG73930.1"/>
    </source>
</evidence>
<dbReference type="EC" id="3.1.26.5" evidence="7 8"/>
<evidence type="ECO:0000256" key="2">
    <source>
        <dbReference type="ARBA" id="ARBA00022694"/>
    </source>
</evidence>
<keyword evidence="4 7" id="KW-0255">Endonuclease</keyword>
<comment type="catalytic activity">
    <reaction evidence="7">
        <text>Endonucleolytic cleavage of RNA, removing 5'-extranucleotides from tRNA precursor.</text>
        <dbReference type="EC" id="3.1.26.5"/>
    </reaction>
</comment>
<evidence type="ECO:0000256" key="6">
    <source>
        <dbReference type="ARBA" id="ARBA00022884"/>
    </source>
</evidence>
<dbReference type="Gene3D" id="3.30.230.10">
    <property type="match status" value="1"/>
</dbReference>
<evidence type="ECO:0000256" key="5">
    <source>
        <dbReference type="ARBA" id="ARBA00022801"/>
    </source>
</evidence>
<dbReference type="PANTHER" id="PTHR33992:SF1">
    <property type="entry name" value="RIBONUCLEASE P PROTEIN COMPONENT"/>
    <property type="match status" value="1"/>
</dbReference>
<dbReference type="KEGG" id="asla:NCTC11923_00544"/>
<gene>
    <name evidence="7" type="primary">rnpA</name>
    <name evidence="9" type="ORF">NCTC11923_00544</name>
</gene>
<keyword evidence="3 7" id="KW-0540">Nuclease</keyword>
<keyword evidence="6 7" id="KW-0694">RNA-binding</keyword>
<organism evidence="9 10">
    <name type="scientific">Actinomyces slackii</name>
    <dbReference type="NCBI Taxonomy" id="52774"/>
    <lineage>
        <taxon>Bacteria</taxon>
        <taxon>Bacillati</taxon>
        <taxon>Actinomycetota</taxon>
        <taxon>Actinomycetes</taxon>
        <taxon>Actinomycetales</taxon>
        <taxon>Actinomycetaceae</taxon>
        <taxon>Actinomyces</taxon>
    </lineage>
</organism>
<evidence type="ECO:0000256" key="1">
    <source>
        <dbReference type="ARBA" id="ARBA00002663"/>
    </source>
</evidence>
<keyword evidence="5 7" id="KW-0378">Hydrolase</keyword>
<dbReference type="STRING" id="1278298.GCA_000428685_00067"/>
<keyword evidence="10" id="KW-1185">Reference proteome</keyword>
<dbReference type="HAMAP" id="MF_00227">
    <property type="entry name" value="RNase_P"/>
    <property type="match status" value="1"/>
</dbReference>
<dbReference type="PROSITE" id="PS00648">
    <property type="entry name" value="RIBONUCLEASE_P"/>
    <property type="match status" value="1"/>
</dbReference>
<dbReference type="EMBL" id="LR134363">
    <property type="protein sequence ID" value="VEG73930.1"/>
    <property type="molecule type" value="Genomic_DNA"/>
</dbReference>
<dbReference type="NCBIfam" id="TIGR00188">
    <property type="entry name" value="rnpA"/>
    <property type="match status" value="1"/>
</dbReference>
<dbReference type="InterPro" id="IPR000100">
    <property type="entry name" value="RNase_P"/>
</dbReference>
<keyword evidence="2 7" id="KW-0819">tRNA processing</keyword>
<dbReference type="GO" id="GO:0001682">
    <property type="term" value="P:tRNA 5'-leader removal"/>
    <property type="evidence" value="ECO:0007669"/>
    <property type="project" value="UniProtKB-UniRule"/>
</dbReference>
<name>A0A3S5EM33_9ACTO</name>
<dbReference type="GO" id="GO:0030677">
    <property type="term" value="C:ribonuclease P complex"/>
    <property type="evidence" value="ECO:0007669"/>
    <property type="project" value="TreeGrafter"/>
</dbReference>
<evidence type="ECO:0000256" key="3">
    <source>
        <dbReference type="ARBA" id="ARBA00022722"/>
    </source>
</evidence>
<comment type="subunit">
    <text evidence="7">Consists of a catalytic RNA component (M1 or rnpB) and a protein subunit.</text>
</comment>
<dbReference type="InterPro" id="IPR020539">
    <property type="entry name" value="RNase_P_CS"/>
</dbReference>
<dbReference type="PANTHER" id="PTHR33992">
    <property type="entry name" value="RIBONUCLEASE P PROTEIN COMPONENT"/>
    <property type="match status" value="1"/>
</dbReference>
<comment type="function">
    <text evidence="1 7">RNaseP catalyzes the removal of the 5'-leader sequence from pre-tRNA to produce the mature 5'-terminus. It can also cleave other RNA substrates such as 4.5S RNA. The protein component plays an auxiliary but essential role in vivo by binding to the 5'-leader sequence and broadening the substrate specificity of the ribozyme.</text>
</comment>
<comment type="similarity">
    <text evidence="7">Belongs to the RnpA family.</text>
</comment>
<dbReference type="AlphaFoldDB" id="A0A3S5EM33"/>
<sequence>MLDAAHRLLRGDDFSSAVRTGARSGSRRLVLHYRAGESGDHAPALVGVVVPKKQVPLATHRNRIKRRVRAIMAERLDGLQPGSRLVIRGLAGADGASSADLARDIDRLLDRCRRLAAQGRRR</sequence>
<evidence type="ECO:0000256" key="7">
    <source>
        <dbReference type="HAMAP-Rule" id="MF_00227"/>
    </source>
</evidence>
<reference evidence="9 10" key="1">
    <citation type="submission" date="2018-12" db="EMBL/GenBank/DDBJ databases">
        <authorList>
            <consortium name="Pathogen Informatics"/>
        </authorList>
    </citation>
    <scope>NUCLEOTIDE SEQUENCE [LARGE SCALE GENOMIC DNA]</scope>
    <source>
        <strain evidence="9 10">NCTC11923</strain>
    </source>
</reference>
<dbReference type="GO" id="GO:0042781">
    <property type="term" value="F:3'-tRNA processing endoribonuclease activity"/>
    <property type="evidence" value="ECO:0007669"/>
    <property type="project" value="TreeGrafter"/>
</dbReference>
<dbReference type="Pfam" id="PF00825">
    <property type="entry name" value="Ribonuclease_P"/>
    <property type="match status" value="1"/>
</dbReference>
<evidence type="ECO:0000313" key="10">
    <source>
        <dbReference type="Proteomes" id="UP000276899"/>
    </source>
</evidence>